<dbReference type="InterPro" id="IPR016162">
    <property type="entry name" value="Ald_DH_N"/>
</dbReference>
<dbReference type="EC" id="1.2.1.85" evidence="7"/>
<dbReference type="InterPro" id="IPR016161">
    <property type="entry name" value="Ald_DH/histidinol_DH"/>
</dbReference>
<evidence type="ECO:0000256" key="5">
    <source>
        <dbReference type="RuleBase" id="RU003345"/>
    </source>
</evidence>
<dbReference type="NCBIfam" id="TIGR03216">
    <property type="entry name" value="OH_muco_semi_DH"/>
    <property type="match status" value="1"/>
</dbReference>
<evidence type="ECO:0000256" key="3">
    <source>
        <dbReference type="ARBA" id="ARBA00023027"/>
    </source>
</evidence>
<organism evidence="7 8">
    <name type="scientific">Pseudonocardia hispaniensis</name>
    <dbReference type="NCBI Taxonomy" id="904933"/>
    <lineage>
        <taxon>Bacteria</taxon>
        <taxon>Bacillati</taxon>
        <taxon>Actinomycetota</taxon>
        <taxon>Actinomycetes</taxon>
        <taxon>Pseudonocardiales</taxon>
        <taxon>Pseudonocardiaceae</taxon>
        <taxon>Pseudonocardia</taxon>
    </lineage>
</organism>
<dbReference type="Proteomes" id="UP001596302">
    <property type="component" value="Unassembled WGS sequence"/>
</dbReference>
<dbReference type="InterPro" id="IPR016160">
    <property type="entry name" value="Ald_DH_CS_CYS"/>
</dbReference>
<dbReference type="InterPro" id="IPR016163">
    <property type="entry name" value="Ald_DH_C"/>
</dbReference>
<keyword evidence="8" id="KW-1185">Reference proteome</keyword>
<keyword evidence="3" id="KW-0520">NAD</keyword>
<reference evidence="8" key="1">
    <citation type="journal article" date="2019" name="Int. J. Syst. Evol. Microbiol.">
        <title>The Global Catalogue of Microorganisms (GCM) 10K type strain sequencing project: providing services to taxonomists for standard genome sequencing and annotation.</title>
        <authorList>
            <consortium name="The Broad Institute Genomics Platform"/>
            <consortium name="The Broad Institute Genome Sequencing Center for Infectious Disease"/>
            <person name="Wu L."/>
            <person name="Ma J."/>
        </authorList>
    </citation>
    <scope>NUCLEOTIDE SEQUENCE [LARGE SCALE GENOMIC DNA]</scope>
    <source>
        <strain evidence="8">CCM 8391</strain>
    </source>
</reference>
<dbReference type="CDD" id="cd07093">
    <property type="entry name" value="ALDH_F8_HMSADH"/>
    <property type="match status" value="1"/>
</dbReference>
<evidence type="ECO:0000256" key="2">
    <source>
        <dbReference type="ARBA" id="ARBA00023002"/>
    </source>
</evidence>
<keyword evidence="2 5" id="KW-0560">Oxidoreductase</keyword>
<evidence type="ECO:0000256" key="1">
    <source>
        <dbReference type="ARBA" id="ARBA00009986"/>
    </source>
</evidence>
<dbReference type="PROSITE" id="PS00687">
    <property type="entry name" value="ALDEHYDE_DEHYDR_GLU"/>
    <property type="match status" value="1"/>
</dbReference>
<evidence type="ECO:0000259" key="6">
    <source>
        <dbReference type="Pfam" id="PF00171"/>
    </source>
</evidence>
<dbReference type="Gene3D" id="3.40.605.10">
    <property type="entry name" value="Aldehyde Dehydrogenase, Chain A, domain 1"/>
    <property type="match status" value="1"/>
</dbReference>
<dbReference type="Gene3D" id="3.40.309.10">
    <property type="entry name" value="Aldehyde Dehydrogenase, Chain A, domain 2"/>
    <property type="match status" value="1"/>
</dbReference>
<name>A0ABW1IZH9_9PSEU</name>
<gene>
    <name evidence="7" type="ORF">ACFQE5_05265</name>
</gene>
<dbReference type="SUPFAM" id="SSF53720">
    <property type="entry name" value="ALDH-like"/>
    <property type="match status" value="1"/>
</dbReference>
<feature type="domain" description="Aldehyde dehydrogenase" evidence="6">
    <location>
        <begin position="61"/>
        <end position="527"/>
    </location>
</feature>
<dbReference type="PANTHER" id="PTHR43720">
    <property type="entry name" value="2-AMINOMUCONIC SEMIALDEHYDE DEHYDROGENASE"/>
    <property type="match status" value="1"/>
</dbReference>
<sequence length="532" mass="56647">MAQLQSPLEQAVVTHLQTVCQFRHALSRKGHWTGIARASTLFAMSGTPVNSLLNFIGGTYVEGEATFDKISPVDGTAAATVHVAGSELVDAAVGAARRALGGPWGRTSVADRAKVLRRIADRIEERFEDFVAAEVRDTGKPVTLARQLDVARAVTNFRSFADIVSAKGLDSYLTELPDGRQALNYALAKPLGVVAVIVPWNLPLLLLTWKVAPALACGNAVVVKPSEDAPSTATLLGEVMSEAGVLAGVYNVVHGFGPDSTGEFLTTHEDIDGVTFTGASSTGSAIMRAVAPGVRPVSFELGGKNAALVFADADLEKAVDGLSRSIFTNTGQVCLCTERVYIERPVYDEVVGRLVARAGALKLGRPEDPHTTMGPLISAAHRDKVQSYLKLAEAEGADVLTGGRIPDLGEDLAGGAWIEPTLWAGLDNSSRVVREEVFGPVAALIPFDTEEEGIRLANDTKYGLAAAVWTQNLERGHRVAQQMRVGMSWVNTWYLRDLRSPFGGIGLSGIGREGGHHSLAFYTEPTNVCVQL</sequence>
<comment type="similarity">
    <text evidence="1 5">Belongs to the aldehyde dehydrogenase family.</text>
</comment>
<dbReference type="InterPro" id="IPR029510">
    <property type="entry name" value="Ald_DH_CS_GLU"/>
</dbReference>
<dbReference type="InterPro" id="IPR015590">
    <property type="entry name" value="Aldehyde_DH_dom"/>
</dbReference>
<dbReference type="PROSITE" id="PS00070">
    <property type="entry name" value="ALDEHYDE_DEHYDR_CYS"/>
    <property type="match status" value="1"/>
</dbReference>
<dbReference type="Pfam" id="PF00171">
    <property type="entry name" value="Aldedh"/>
    <property type="match status" value="1"/>
</dbReference>
<protein>
    <submittedName>
        <fullName evidence="7">2-hydroxymuconic semialdehyde dehydrogenase</fullName>
        <ecNumber evidence="7">1.2.1.85</ecNumber>
    </submittedName>
</protein>
<evidence type="ECO:0000313" key="7">
    <source>
        <dbReference type="EMBL" id="MFC5993624.1"/>
    </source>
</evidence>
<dbReference type="RefSeq" id="WP_379583409.1">
    <property type="nucleotide sequence ID" value="NZ_JBHSQW010000010.1"/>
</dbReference>
<feature type="active site" evidence="4">
    <location>
        <position position="300"/>
    </location>
</feature>
<accession>A0ABW1IZH9</accession>
<proteinExistence type="inferred from homology"/>
<dbReference type="PANTHER" id="PTHR43720:SF2">
    <property type="entry name" value="2-AMINOMUCONIC SEMIALDEHYDE DEHYDROGENASE"/>
    <property type="match status" value="1"/>
</dbReference>
<comment type="caution">
    <text evidence="7">The sequence shown here is derived from an EMBL/GenBank/DDBJ whole genome shotgun (WGS) entry which is preliminary data.</text>
</comment>
<evidence type="ECO:0000256" key="4">
    <source>
        <dbReference type="PROSITE-ProRule" id="PRU10007"/>
    </source>
</evidence>
<dbReference type="EMBL" id="JBHSQW010000010">
    <property type="protein sequence ID" value="MFC5993624.1"/>
    <property type="molecule type" value="Genomic_DNA"/>
</dbReference>
<evidence type="ECO:0000313" key="8">
    <source>
        <dbReference type="Proteomes" id="UP001596302"/>
    </source>
</evidence>
<dbReference type="InterPro" id="IPR017628">
    <property type="entry name" value="OHmuconic_semiald_DH"/>
</dbReference>
<dbReference type="GO" id="GO:0016491">
    <property type="term" value="F:oxidoreductase activity"/>
    <property type="evidence" value="ECO:0007669"/>
    <property type="project" value="UniProtKB-KW"/>
</dbReference>